<keyword evidence="4" id="KW-1185">Reference proteome</keyword>
<dbReference type="InterPro" id="IPR050102">
    <property type="entry name" value="tRNA_sulfurtransferase_ThiI"/>
</dbReference>
<dbReference type="Proteomes" id="UP000831817">
    <property type="component" value="Chromosome"/>
</dbReference>
<proteinExistence type="predicted"/>
<dbReference type="EMBL" id="AP025698">
    <property type="protein sequence ID" value="BDH79644.1"/>
    <property type="molecule type" value="Genomic_DNA"/>
</dbReference>
<keyword evidence="1" id="KW-0694">RNA-binding</keyword>
<dbReference type="GeneID" id="71965543"/>
<reference evidence="3 4" key="1">
    <citation type="submission" date="2022-04" db="EMBL/GenBank/DDBJ databases">
        <title>Complete genome of Methanothermobacter tenebrarum strain RMAS.</title>
        <authorList>
            <person name="Nakamura K."/>
            <person name="Oshima K."/>
            <person name="Hattori M."/>
            <person name="Kamagata Y."/>
            <person name="Takamizawa K."/>
        </authorList>
    </citation>
    <scope>NUCLEOTIDE SEQUENCE [LARGE SCALE GENOMIC DNA]</scope>
    <source>
        <strain evidence="3 4">RMAS</strain>
    </source>
</reference>
<dbReference type="CDD" id="cd11718">
    <property type="entry name" value="THUMP_SPOUT"/>
    <property type="match status" value="1"/>
</dbReference>
<evidence type="ECO:0000313" key="4">
    <source>
        <dbReference type="Proteomes" id="UP000831817"/>
    </source>
</evidence>
<dbReference type="InterPro" id="IPR025849">
    <property type="entry name" value="MJ0421-like_SPOUT_MTase"/>
</dbReference>
<gene>
    <name evidence="3" type="ORF">MTTB_10230</name>
</gene>
<dbReference type="Pfam" id="PF14419">
    <property type="entry name" value="SPOUT_MTase_2"/>
    <property type="match status" value="1"/>
</dbReference>
<sequence>MRNKGDHGGANIKEFIIKTQKGLEGIAASYLQEKLEDADIWITPEGYSGLIILKTSDDKAVEKLRSIPEIERTIPIHYKTKSRIEKILEKAEKIAEHIKEGETFAIKTKRRGKHNFTSLQINKKLGEKILQLTNATVNLNLPDKIIKVEIIGENTYISIKKGKKWKKYTPEKENARKLFHKTTIIQMPYWGKPQIAKKFGEKIGRAAQAYEVKELIIAPKEKMNAEELAEFIKGVKKGQKSRYMIQKKAYPWPTKEVPISLWDLYQATRDKKRKKRTIIMTDPTRKPINTIKENLKKDLRKSKEIIILIGSREGIPRGLFKFADYIIDLTPYITFATEHAIPATLTTLYQLYQKKKERKNRIKT</sequence>
<protein>
    <recommendedName>
        <fullName evidence="2">THUMP domain-containing protein</fullName>
    </recommendedName>
</protein>
<dbReference type="InterPro" id="IPR041730">
    <property type="entry name" value="MJ0421-like_THUMP"/>
</dbReference>
<evidence type="ECO:0000313" key="3">
    <source>
        <dbReference type="EMBL" id="BDH79644.1"/>
    </source>
</evidence>
<dbReference type="SMART" id="SM00981">
    <property type="entry name" value="THUMP"/>
    <property type="match status" value="1"/>
</dbReference>
<dbReference type="SUPFAM" id="SSF75217">
    <property type="entry name" value="alpha/beta knot"/>
    <property type="match status" value="1"/>
</dbReference>
<dbReference type="Pfam" id="PF02926">
    <property type="entry name" value="THUMP"/>
    <property type="match status" value="1"/>
</dbReference>
<feature type="domain" description="THUMP" evidence="2">
    <location>
        <begin position="58"/>
        <end position="161"/>
    </location>
</feature>
<dbReference type="InterPro" id="IPR029028">
    <property type="entry name" value="Alpha/beta_knot_MTases"/>
</dbReference>
<name>A0ABN6PFE3_9EURY</name>
<dbReference type="PANTHER" id="PTHR43209:SF1">
    <property type="entry name" value="TRNA SULFURTRANSFERASE"/>
    <property type="match status" value="1"/>
</dbReference>
<dbReference type="SUPFAM" id="SSF143437">
    <property type="entry name" value="THUMP domain-like"/>
    <property type="match status" value="1"/>
</dbReference>
<dbReference type="InterPro" id="IPR004114">
    <property type="entry name" value="THUMP_dom"/>
</dbReference>
<evidence type="ECO:0000256" key="1">
    <source>
        <dbReference type="PROSITE-ProRule" id="PRU00529"/>
    </source>
</evidence>
<dbReference type="Gene3D" id="3.30.2130.30">
    <property type="match status" value="1"/>
</dbReference>
<dbReference type="PANTHER" id="PTHR43209">
    <property type="entry name" value="TRNA SULFURTRANSFERASE"/>
    <property type="match status" value="1"/>
</dbReference>
<organism evidence="3 4">
    <name type="scientific">Methanothermobacter tenebrarum</name>
    <dbReference type="NCBI Taxonomy" id="680118"/>
    <lineage>
        <taxon>Archaea</taxon>
        <taxon>Methanobacteriati</taxon>
        <taxon>Methanobacteriota</taxon>
        <taxon>Methanomada group</taxon>
        <taxon>Methanobacteria</taxon>
        <taxon>Methanobacteriales</taxon>
        <taxon>Methanobacteriaceae</taxon>
        <taxon>Methanothermobacter</taxon>
    </lineage>
</organism>
<accession>A0ABN6PFE3</accession>
<dbReference type="PROSITE" id="PS51165">
    <property type="entry name" value="THUMP"/>
    <property type="match status" value="1"/>
</dbReference>
<evidence type="ECO:0000259" key="2">
    <source>
        <dbReference type="PROSITE" id="PS51165"/>
    </source>
</evidence>
<dbReference type="RefSeq" id="WP_248563988.1">
    <property type="nucleotide sequence ID" value="NZ_AP025698.1"/>
</dbReference>